<evidence type="ECO:0008006" key="3">
    <source>
        <dbReference type="Google" id="ProtNLM"/>
    </source>
</evidence>
<reference evidence="1 2" key="1">
    <citation type="submission" date="2019-08" db="EMBL/GenBank/DDBJ databases">
        <title>Deep-cultivation of Planctomycetes and their phenomic and genomic characterization uncovers novel biology.</title>
        <authorList>
            <person name="Wiegand S."/>
            <person name="Jogler M."/>
            <person name="Boedeker C."/>
            <person name="Pinto D."/>
            <person name="Vollmers J."/>
            <person name="Rivas-Marin E."/>
            <person name="Kohn T."/>
            <person name="Peeters S.H."/>
            <person name="Heuer A."/>
            <person name="Rast P."/>
            <person name="Oberbeckmann S."/>
            <person name="Bunk B."/>
            <person name="Jeske O."/>
            <person name="Meyerdierks A."/>
            <person name="Storesund J.E."/>
            <person name="Kallscheuer N."/>
            <person name="Luecker S."/>
            <person name="Lage O.M."/>
            <person name="Pohl T."/>
            <person name="Merkel B.J."/>
            <person name="Hornburger P."/>
            <person name="Mueller R.-W."/>
            <person name="Bruemmer F."/>
            <person name="Labrenz M."/>
            <person name="Spormann A.M."/>
            <person name="Op den Camp H."/>
            <person name="Overmann J."/>
            <person name="Amann R."/>
            <person name="Jetten M.S.M."/>
            <person name="Mascher T."/>
            <person name="Medema M.H."/>
            <person name="Devos D.P."/>
            <person name="Kaster A.-K."/>
            <person name="Ovreas L."/>
            <person name="Rohde M."/>
            <person name="Galperin M.Y."/>
            <person name="Jogler C."/>
        </authorList>
    </citation>
    <scope>NUCLEOTIDE SEQUENCE [LARGE SCALE GENOMIC DNA]</scope>
    <source>
        <strain evidence="1 2">FC18</strain>
    </source>
</reference>
<dbReference type="SUPFAM" id="SSF160379">
    <property type="entry name" value="SP0830-like"/>
    <property type="match status" value="1"/>
</dbReference>
<keyword evidence="2" id="KW-1185">Reference proteome</keyword>
<dbReference type="InterPro" id="IPR012545">
    <property type="entry name" value="DUF1697"/>
</dbReference>
<dbReference type="Pfam" id="PF08002">
    <property type="entry name" value="DUF1697"/>
    <property type="match status" value="1"/>
</dbReference>
<evidence type="ECO:0000313" key="1">
    <source>
        <dbReference type="EMBL" id="QEG22626.1"/>
    </source>
</evidence>
<gene>
    <name evidence="1" type="ORF">MFFC18_25090</name>
</gene>
<dbReference type="KEGG" id="mff:MFFC18_25090"/>
<sequence>MKTVFATVNRLPLDNRNVSSTRNRMTQQIALLRGINVGGKNKVKMADLRDVLSDAGLDDVRTYIQSGSVCFGSRKSRSSLESLIRSCIKDSFGCDVPVMVRPQSFFEDLIAESPYCKSGKPKFDVAELGAVILAKKPTAAKVKSLAEQEFSDEYQILRDVVYFRVHNGFRNTKLNNVLFEKKLGVAATARNWKTICKLVEM</sequence>
<dbReference type="Proteomes" id="UP000322214">
    <property type="component" value="Chromosome"/>
</dbReference>
<dbReference type="Gene3D" id="3.30.70.1280">
    <property type="entry name" value="SP0830-like domains"/>
    <property type="match status" value="1"/>
</dbReference>
<dbReference type="EMBL" id="CP042912">
    <property type="protein sequence ID" value="QEG22626.1"/>
    <property type="molecule type" value="Genomic_DNA"/>
</dbReference>
<evidence type="ECO:0000313" key="2">
    <source>
        <dbReference type="Proteomes" id="UP000322214"/>
    </source>
</evidence>
<dbReference type="PIRSF" id="PIRSF008502">
    <property type="entry name" value="UCP008502"/>
    <property type="match status" value="1"/>
</dbReference>
<dbReference type="STRING" id="980251.GCA_001642875_02139"/>
<dbReference type="AlphaFoldDB" id="A0A5B9PDH2"/>
<dbReference type="RefSeq" id="WP_157665148.1">
    <property type="nucleotide sequence ID" value="NZ_CP042912.1"/>
</dbReference>
<organism evidence="1 2">
    <name type="scientific">Mariniblastus fucicola</name>
    <dbReference type="NCBI Taxonomy" id="980251"/>
    <lineage>
        <taxon>Bacteria</taxon>
        <taxon>Pseudomonadati</taxon>
        <taxon>Planctomycetota</taxon>
        <taxon>Planctomycetia</taxon>
        <taxon>Pirellulales</taxon>
        <taxon>Pirellulaceae</taxon>
        <taxon>Mariniblastus</taxon>
    </lineage>
</organism>
<dbReference type="PANTHER" id="PTHR36439:SF1">
    <property type="entry name" value="DUF1697 DOMAIN-CONTAINING PROTEIN"/>
    <property type="match status" value="1"/>
</dbReference>
<protein>
    <recommendedName>
        <fullName evidence="3">DUF1697 domain-containing protein</fullName>
    </recommendedName>
</protein>
<accession>A0A5B9PDH2</accession>
<name>A0A5B9PDH2_9BACT</name>
<dbReference type="PANTHER" id="PTHR36439">
    <property type="entry name" value="BLL4334 PROTEIN"/>
    <property type="match status" value="1"/>
</dbReference>
<proteinExistence type="predicted"/>